<dbReference type="Proteomes" id="UP000291591">
    <property type="component" value="Unassembled WGS sequence"/>
</dbReference>
<dbReference type="EMBL" id="SHKL01000001">
    <property type="protein sequence ID" value="RZT86398.1"/>
    <property type="molecule type" value="Genomic_DNA"/>
</dbReference>
<organism evidence="1 2">
    <name type="scientific">Pseudonocardia sediminis</name>
    <dbReference type="NCBI Taxonomy" id="1397368"/>
    <lineage>
        <taxon>Bacteria</taxon>
        <taxon>Bacillati</taxon>
        <taxon>Actinomycetota</taxon>
        <taxon>Actinomycetes</taxon>
        <taxon>Pseudonocardiales</taxon>
        <taxon>Pseudonocardiaceae</taxon>
        <taxon>Pseudonocardia</taxon>
    </lineage>
</organism>
<keyword evidence="2" id="KW-1185">Reference proteome</keyword>
<comment type="caution">
    <text evidence="1">The sequence shown here is derived from an EMBL/GenBank/DDBJ whole genome shotgun (WGS) entry which is preliminary data.</text>
</comment>
<evidence type="ECO:0000313" key="2">
    <source>
        <dbReference type="Proteomes" id="UP000291591"/>
    </source>
</evidence>
<dbReference type="AlphaFoldDB" id="A0A4Q7UZ57"/>
<protein>
    <submittedName>
        <fullName evidence="1">Uncharacterized protein</fullName>
    </submittedName>
</protein>
<accession>A0A4Q7UZ57</accession>
<proteinExistence type="predicted"/>
<evidence type="ECO:0000313" key="1">
    <source>
        <dbReference type="EMBL" id="RZT86398.1"/>
    </source>
</evidence>
<sequence length="84" mass="8905">MAENAADIEAETFNPWSVVDLVFHHLADLGLHPALGQFGDPKVAASDLLQAMGITPAPDHAGPADAGVQSNLAELRKKYMPDVE</sequence>
<dbReference type="OrthoDB" id="3828020at2"/>
<reference evidence="1 2" key="1">
    <citation type="submission" date="2019-02" db="EMBL/GenBank/DDBJ databases">
        <title>Sequencing the genomes of 1000 actinobacteria strains.</title>
        <authorList>
            <person name="Klenk H.-P."/>
        </authorList>
    </citation>
    <scope>NUCLEOTIDE SEQUENCE [LARGE SCALE GENOMIC DNA]</scope>
    <source>
        <strain evidence="1 2">DSM 45779</strain>
    </source>
</reference>
<name>A0A4Q7UZ57_PSEST</name>
<gene>
    <name evidence="1" type="ORF">EV383_3293</name>
</gene>
<dbReference type="RefSeq" id="WP_130290704.1">
    <property type="nucleotide sequence ID" value="NZ_SHKL01000001.1"/>
</dbReference>